<evidence type="ECO:0000313" key="7">
    <source>
        <dbReference type="EMBL" id="EFA79790.1"/>
    </source>
</evidence>
<dbReference type="EMBL" id="ADBJ01000031">
    <property type="protein sequence ID" value="EFA79790.1"/>
    <property type="molecule type" value="Genomic_DNA"/>
</dbReference>
<dbReference type="InParanoid" id="D3BF76"/>
<evidence type="ECO:0000256" key="1">
    <source>
        <dbReference type="ARBA" id="ARBA00022723"/>
    </source>
</evidence>
<dbReference type="STRING" id="670386.D3BF76"/>
<dbReference type="GO" id="GO:0008270">
    <property type="term" value="F:zinc ion binding"/>
    <property type="evidence" value="ECO:0007669"/>
    <property type="project" value="UniProtKB-KW"/>
</dbReference>
<evidence type="ECO:0000256" key="5">
    <source>
        <dbReference type="PROSITE-ProRule" id="PRU00134"/>
    </source>
</evidence>
<evidence type="ECO:0000256" key="4">
    <source>
        <dbReference type="ARBA" id="ARBA00038101"/>
    </source>
</evidence>
<dbReference type="PROSITE" id="PS01360">
    <property type="entry name" value="ZF_MYND_1"/>
    <property type="match status" value="1"/>
</dbReference>
<dbReference type="AlphaFoldDB" id="D3BF76"/>
<keyword evidence="1" id="KW-0479">Metal-binding</keyword>
<dbReference type="PANTHER" id="PTHR11102:SF147">
    <property type="entry name" value="SEL1L ADAPTOR SUBUNIT OF ERAD E3 UBIQUITIN LIGASE"/>
    <property type="match status" value="1"/>
</dbReference>
<dbReference type="InterPro" id="IPR011990">
    <property type="entry name" value="TPR-like_helical_dom_sf"/>
</dbReference>
<keyword evidence="3" id="KW-0862">Zinc</keyword>
<dbReference type="Pfam" id="PF01753">
    <property type="entry name" value="zf-MYND"/>
    <property type="match status" value="1"/>
</dbReference>
<dbReference type="SUPFAM" id="SSF48452">
    <property type="entry name" value="TPR-like"/>
    <property type="match status" value="1"/>
</dbReference>
<evidence type="ECO:0000313" key="8">
    <source>
        <dbReference type="Proteomes" id="UP000001396"/>
    </source>
</evidence>
<dbReference type="RefSeq" id="XP_020431911.1">
    <property type="nucleotide sequence ID" value="XM_020577463.1"/>
</dbReference>
<dbReference type="InterPro" id="IPR002893">
    <property type="entry name" value="Znf_MYND"/>
</dbReference>
<keyword evidence="2 5" id="KW-0863">Zinc-finger</keyword>
<dbReference type="Pfam" id="PF08238">
    <property type="entry name" value="Sel1"/>
    <property type="match status" value="5"/>
</dbReference>
<evidence type="ECO:0000259" key="6">
    <source>
        <dbReference type="PROSITE" id="PS50865"/>
    </source>
</evidence>
<dbReference type="Gene3D" id="6.10.140.2220">
    <property type="match status" value="1"/>
</dbReference>
<evidence type="ECO:0000256" key="3">
    <source>
        <dbReference type="ARBA" id="ARBA00022833"/>
    </source>
</evidence>
<dbReference type="PROSITE" id="PS50865">
    <property type="entry name" value="ZF_MYND_2"/>
    <property type="match status" value="1"/>
</dbReference>
<dbReference type="Gene3D" id="1.25.40.10">
    <property type="entry name" value="Tetratricopeptide repeat domain"/>
    <property type="match status" value="2"/>
</dbReference>
<dbReference type="Proteomes" id="UP000001396">
    <property type="component" value="Unassembled WGS sequence"/>
</dbReference>
<name>D3BF76_HETP5</name>
<proteinExistence type="inferred from homology"/>
<dbReference type="InterPro" id="IPR050767">
    <property type="entry name" value="Sel1_AlgK"/>
</dbReference>
<feature type="domain" description="MYND-type" evidence="6">
    <location>
        <begin position="1005"/>
        <end position="1045"/>
    </location>
</feature>
<dbReference type="SUPFAM" id="SSF81901">
    <property type="entry name" value="HCP-like"/>
    <property type="match status" value="1"/>
</dbReference>
<gene>
    <name evidence="7" type="ORF">PPL_06609</name>
</gene>
<dbReference type="GO" id="GO:0036503">
    <property type="term" value="P:ERAD pathway"/>
    <property type="evidence" value="ECO:0007669"/>
    <property type="project" value="TreeGrafter"/>
</dbReference>
<comment type="caution">
    <text evidence="7">The sequence shown here is derived from an EMBL/GenBank/DDBJ whole genome shotgun (WGS) entry which is preliminary data.</text>
</comment>
<reference evidence="7 8" key="1">
    <citation type="journal article" date="2011" name="Genome Res.">
        <title>Phylogeny-wide analysis of social amoeba genomes highlights ancient origins for complex intercellular communication.</title>
        <authorList>
            <person name="Heidel A.J."/>
            <person name="Lawal H.M."/>
            <person name="Felder M."/>
            <person name="Schilde C."/>
            <person name="Helps N.R."/>
            <person name="Tunggal B."/>
            <person name="Rivero F."/>
            <person name="John U."/>
            <person name="Schleicher M."/>
            <person name="Eichinger L."/>
            <person name="Platzer M."/>
            <person name="Noegel A.A."/>
            <person name="Schaap P."/>
            <person name="Gloeckner G."/>
        </authorList>
    </citation>
    <scope>NUCLEOTIDE SEQUENCE [LARGE SCALE GENOMIC DNA]</scope>
    <source>
        <strain evidence="8">ATCC 26659 / Pp 5 / PN500</strain>
    </source>
</reference>
<protein>
    <recommendedName>
        <fullName evidence="6">MYND-type domain-containing protein</fullName>
    </recommendedName>
</protein>
<organism evidence="7 8">
    <name type="scientific">Heterostelium pallidum (strain ATCC 26659 / Pp 5 / PN500)</name>
    <name type="common">Cellular slime mold</name>
    <name type="synonym">Polysphondylium pallidum</name>
    <dbReference type="NCBI Taxonomy" id="670386"/>
    <lineage>
        <taxon>Eukaryota</taxon>
        <taxon>Amoebozoa</taxon>
        <taxon>Evosea</taxon>
        <taxon>Eumycetozoa</taxon>
        <taxon>Dictyostelia</taxon>
        <taxon>Acytosteliales</taxon>
        <taxon>Acytosteliaceae</taxon>
        <taxon>Heterostelium</taxon>
    </lineage>
</organism>
<dbReference type="GO" id="GO:0005789">
    <property type="term" value="C:endoplasmic reticulum membrane"/>
    <property type="evidence" value="ECO:0007669"/>
    <property type="project" value="TreeGrafter"/>
</dbReference>
<sequence length="1046" mass="120481">MKIKNTNVKDQTKNIVIEQKVTDVSKSVIIAGLSVSRSYMSSMFGHHYFVLSGGNVWCDTPDSIVKLKSLIPINLNDLSKVYQSALLSGDRSTWEIPVFSFLLQPICQKLGGQAQSQKLIASDIQFISGITDLFNHYTSSGAVFDSTELNDDFDDLTKLLLSVGSNKQEIQSLLSLNVEQNKHSEKKSSILKKNIKEQMNNHNYLEAIKLANEGTNIYGLSVDTLAKFYFYAGYSQEMQRFKTQSNAPRDDVLLNLSRMKSIKPNWKCTLFLTAVILHNDEKLEEARKSIEMCLSMSPQYRRARSQYEMIKFDVDFGHTYSDEDDVTDPIQFAMMMRNKDPNLVKGFTYYYGVNTKKDYIKALEYFQKFPNSGDMVMYCGMIYQFRTAYRDFKKAFECFKRANDLGHAEGPVYISTCYLYGYGVPLDHKQAIVYLEQAVRLGHSESMNVLAGPPQPKKSAQLFLRAASLRPEPNPLAMYNLAGLYLNGFGIDKDLDAANMWLKRAMQYGVDDSKNLKGKIQAARASTNLPPQFRNIFQNMSNDTSKEVPRETKLVSIDQMESYVSKSKVAAMMLNGRKLYREAAAMIMAGKSKPKDIISKISKSYQMHEIMVDDDVLREIFLPTLNQYLKDNPMDLDARYCLIYLKYMNDFKLILSYTQQTLKDFPNSHLIWNLASFIFGKGGKWNDAIGCNLKARELMANEKIEIQPSMHFYVGFYKIEKQRETIPYGTPLKNMDELTDIFEFQRICEKDDILRPRSYYELSSYMLFRNDMDQAYKYYRMGKESEKDQLPCFLPYNDNKPELSMFDAYEDPESTKLSNSIPLVNSDKNDNNNNELDKKTDSIIFDNDQRIRLTTHLRVCFANYSSDKNNNNNNVNQSITIKQVQNNLISKYREITTREFKIKSECVFRGSFIRGIIIERPFRNNKATHFLMVDFHGSVINVGIYDDTINNQATVDRLFFVGQNIFIVNPYHRIGTIGIDRVSMIRVDQLSELYTNNISKPNEYCNVCLKKIESKPIKCSKCNFAIYCSQECQTLDNALQHKSICF</sequence>
<dbReference type="SUPFAM" id="SSF144232">
    <property type="entry name" value="HIT/MYND zinc finger-like"/>
    <property type="match status" value="1"/>
</dbReference>
<dbReference type="GeneID" id="31362091"/>
<dbReference type="PANTHER" id="PTHR11102">
    <property type="entry name" value="SEL-1-LIKE PROTEIN"/>
    <property type="match status" value="1"/>
</dbReference>
<dbReference type="SMART" id="SM00671">
    <property type="entry name" value="SEL1"/>
    <property type="match status" value="5"/>
</dbReference>
<accession>D3BF76</accession>
<keyword evidence="8" id="KW-1185">Reference proteome</keyword>
<comment type="similarity">
    <text evidence="4">Belongs to the sel-1 family.</text>
</comment>
<dbReference type="InterPro" id="IPR006597">
    <property type="entry name" value="Sel1-like"/>
</dbReference>
<evidence type="ECO:0000256" key="2">
    <source>
        <dbReference type="ARBA" id="ARBA00022771"/>
    </source>
</evidence>